<evidence type="ECO:0000256" key="1">
    <source>
        <dbReference type="SAM" id="MobiDB-lite"/>
    </source>
</evidence>
<protein>
    <submittedName>
        <fullName evidence="2">Predicted protein</fullName>
    </submittedName>
</protein>
<evidence type="ECO:0000313" key="2">
    <source>
        <dbReference type="EMBL" id="EFC49731.1"/>
    </source>
</evidence>
<dbReference type="AlphaFoldDB" id="D2V0J2"/>
<dbReference type="EMBL" id="GG738847">
    <property type="protein sequence ID" value="EFC49731.1"/>
    <property type="molecule type" value="Genomic_DNA"/>
</dbReference>
<dbReference type="GeneID" id="8862800"/>
<proteinExistence type="predicted"/>
<organism evidence="3">
    <name type="scientific">Naegleria gruberi</name>
    <name type="common">Amoeba</name>
    <dbReference type="NCBI Taxonomy" id="5762"/>
    <lineage>
        <taxon>Eukaryota</taxon>
        <taxon>Discoba</taxon>
        <taxon>Heterolobosea</taxon>
        <taxon>Tetramitia</taxon>
        <taxon>Eutetramitia</taxon>
        <taxon>Vahlkampfiidae</taxon>
        <taxon>Naegleria</taxon>
    </lineage>
</organism>
<reference evidence="2 3" key="1">
    <citation type="journal article" date="2010" name="Cell">
        <title>The genome of Naegleria gruberi illuminates early eukaryotic versatility.</title>
        <authorList>
            <person name="Fritz-Laylin L.K."/>
            <person name="Prochnik S.E."/>
            <person name="Ginger M.L."/>
            <person name="Dacks J.B."/>
            <person name="Carpenter M.L."/>
            <person name="Field M.C."/>
            <person name="Kuo A."/>
            <person name="Paredez A."/>
            <person name="Chapman J."/>
            <person name="Pham J."/>
            <person name="Shu S."/>
            <person name="Neupane R."/>
            <person name="Cipriano M."/>
            <person name="Mancuso J."/>
            <person name="Tu H."/>
            <person name="Salamov A."/>
            <person name="Lindquist E."/>
            <person name="Shapiro H."/>
            <person name="Lucas S."/>
            <person name="Grigoriev I.V."/>
            <person name="Cande W.Z."/>
            <person name="Fulton C."/>
            <person name="Rokhsar D.S."/>
            <person name="Dawson S.C."/>
        </authorList>
    </citation>
    <scope>NUCLEOTIDE SEQUENCE [LARGE SCALE GENOMIC DNA]</scope>
    <source>
        <strain evidence="2 3">NEG-M</strain>
    </source>
</reference>
<dbReference type="VEuPathDB" id="AmoebaDB:NAEGRDRAFT_45710"/>
<dbReference type="KEGG" id="ngr:NAEGRDRAFT_45710"/>
<evidence type="ECO:0000313" key="3">
    <source>
        <dbReference type="Proteomes" id="UP000006671"/>
    </source>
</evidence>
<dbReference type="RefSeq" id="XP_002682475.1">
    <property type="nucleotide sequence ID" value="XM_002682429.1"/>
</dbReference>
<accession>D2V0J2</accession>
<dbReference type="OrthoDB" id="5581232at2759"/>
<keyword evidence="3" id="KW-1185">Reference proteome</keyword>
<feature type="compositionally biased region" description="Low complexity" evidence="1">
    <location>
        <begin position="40"/>
        <end position="50"/>
    </location>
</feature>
<dbReference type="Proteomes" id="UP000006671">
    <property type="component" value="Unassembled WGS sequence"/>
</dbReference>
<feature type="region of interest" description="Disordered" evidence="1">
    <location>
        <begin position="1"/>
        <end position="79"/>
    </location>
</feature>
<dbReference type="OMA" id="IYPFYLE"/>
<feature type="compositionally biased region" description="Low complexity" evidence="1">
    <location>
        <begin position="65"/>
        <end position="79"/>
    </location>
</feature>
<feature type="compositionally biased region" description="Polar residues" evidence="1">
    <location>
        <begin position="7"/>
        <end position="32"/>
    </location>
</feature>
<dbReference type="InParanoid" id="D2V0J2"/>
<name>D2V0J2_NAEGR</name>
<gene>
    <name evidence="2" type="ORF">NAEGRDRAFT_45710</name>
</gene>
<sequence length="293" mass="31806">MGLGGSKESNATEATNNIDESSSSLNGKSSQTPDRRKSKTATPSSSSSSSTKRKHEEISKPNRPSTSRVSQTSSSLSSAVSGASAVVSTDFASTSPSAKKVKRESNVATVIGNQVLEKPELTTSQSPEIVITFSGFKNSSDRFSKTLKKELTQIATSLGVKIAGEQAADIDGKCSLEEEEKYGVQRLDKPLKGRNVYLAESFIATNDSSSLTFKHCHLLVGYGDGKITNSMDDADFCIVGSALEESEEALNKVQEEKEKIVQDYPFLLAFEWAEFVDLIYPFYLEQALRKIEK</sequence>